<dbReference type="AlphaFoldDB" id="A0A814RAF4"/>
<dbReference type="Pfam" id="PF00010">
    <property type="entry name" value="HLH"/>
    <property type="match status" value="1"/>
</dbReference>
<comment type="subcellular location">
    <subcellularLocation>
        <location evidence="1">Nucleus</location>
    </subcellularLocation>
</comment>
<evidence type="ECO:0000256" key="1">
    <source>
        <dbReference type="ARBA" id="ARBA00004123"/>
    </source>
</evidence>
<dbReference type="InterPro" id="IPR011598">
    <property type="entry name" value="bHLH_dom"/>
</dbReference>
<name>A0A814RAF4_ADIRI</name>
<feature type="domain" description="BHLH" evidence="7">
    <location>
        <begin position="130"/>
        <end position="187"/>
    </location>
</feature>
<keyword evidence="5" id="KW-0539">Nucleus</keyword>
<dbReference type="Proteomes" id="UP000663852">
    <property type="component" value="Unassembled WGS sequence"/>
</dbReference>
<reference evidence="8" key="1">
    <citation type="submission" date="2021-02" db="EMBL/GenBank/DDBJ databases">
        <authorList>
            <person name="Nowell W R."/>
        </authorList>
    </citation>
    <scope>NUCLEOTIDE SEQUENCE</scope>
</reference>
<dbReference type="GO" id="GO:0005634">
    <property type="term" value="C:nucleus"/>
    <property type="evidence" value="ECO:0007669"/>
    <property type="project" value="UniProtKB-SubCell"/>
</dbReference>
<evidence type="ECO:0000256" key="6">
    <source>
        <dbReference type="SAM" id="MobiDB-lite"/>
    </source>
</evidence>
<feature type="compositionally biased region" description="Basic and acidic residues" evidence="6">
    <location>
        <begin position="122"/>
        <end position="131"/>
    </location>
</feature>
<evidence type="ECO:0000313" key="8">
    <source>
        <dbReference type="EMBL" id="CAF1130824.1"/>
    </source>
</evidence>
<dbReference type="GO" id="GO:0000981">
    <property type="term" value="F:DNA-binding transcription factor activity, RNA polymerase II-specific"/>
    <property type="evidence" value="ECO:0007669"/>
    <property type="project" value="TreeGrafter"/>
</dbReference>
<evidence type="ECO:0000259" key="7">
    <source>
        <dbReference type="PROSITE" id="PS50888"/>
    </source>
</evidence>
<dbReference type="OrthoDB" id="5778525at2759"/>
<evidence type="ECO:0000256" key="3">
    <source>
        <dbReference type="ARBA" id="ARBA00023125"/>
    </source>
</evidence>
<gene>
    <name evidence="8" type="ORF">EDS130_LOCUS21570</name>
</gene>
<keyword evidence="4" id="KW-0804">Transcription</keyword>
<dbReference type="InterPro" id="IPR052207">
    <property type="entry name" value="Max-like/E-box_TFs"/>
</dbReference>
<dbReference type="SMART" id="SM00353">
    <property type="entry name" value="HLH"/>
    <property type="match status" value="1"/>
</dbReference>
<evidence type="ECO:0000256" key="4">
    <source>
        <dbReference type="ARBA" id="ARBA00023163"/>
    </source>
</evidence>
<organism evidence="8 9">
    <name type="scientific">Adineta ricciae</name>
    <name type="common">Rotifer</name>
    <dbReference type="NCBI Taxonomy" id="249248"/>
    <lineage>
        <taxon>Eukaryota</taxon>
        <taxon>Metazoa</taxon>
        <taxon>Spiralia</taxon>
        <taxon>Gnathifera</taxon>
        <taxon>Rotifera</taxon>
        <taxon>Eurotatoria</taxon>
        <taxon>Bdelloidea</taxon>
        <taxon>Adinetida</taxon>
        <taxon>Adinetidae</taxon>
        <taxon>Adineta</taxon>
    </lineage>
</organism>
<proteinExistence type="predicted"/>
<dbReference type="Gene3D" id="4.10.280.10">
    <property type="entry name" value="Helix-loop-helix DNA-binding domain"/>
    <property type="match status" value="1"/>
</dbReference>
<feature type="region of interest" description="Disordered" evidence="6">
    <location>
        <begin position="89"/>
        <end position="143"/>
    </location>
</feature>
<accession>A0A814RAF4</accession>
<protein>
    <recommendedName>
        <fullName evidence="7">BHLH domain-containing protein</fullName>
    </recommendedName>
</protein>
<dbReference type="PROSITE" id="PS50888">
    <property type="entry name" value="BHLH"/>
    <property type="match status" value="1"/>
</dbReference>
<dbReference type="InterPro" id="IPR036638">
    <property type="entry name" value="HLH_DNA-bd_sf"/>
</dbReference>
<evidence type="ECO:0000256" key="2">
    <source>
        <dbReference type="ARBA" id="ARBA00023015"/>
    </source>
</evidence>
<dbReference type="GO" id="GO:0046983">
    <property type="term" value="F:protein dimerization activity"/>
    <property type="evidence" value="ECO:0007669"/>
    <property type="project" value="InterPro"/>
</dbReference>
<keyword evidence="3" id="KW-0238">DNA-binding</keyword>
<dbReference type="PANTHER" id="PTHR15741:SF25">
    <property type="entry name" value="MAX-LIKE PROTEIN X"/>
    <property type="match status" value="1"/>
</dbReference>
<dbReference type="EMBL" id="CAJNOJ010000109">
    <property type="protein sequence ID" value="CAF1130824.1"/>
    <property type="molecule type" value="Genomic_DNA"/>
</dbReference>
<feature type="compositionally biased region" description="Acidic residues" evidence="6">
    <location>
        <begin position="98"/>
        <end position="110"/>
    </location>
</feature>
<keyword evidence="2" id="KW-0805">Transcription regulation</keyword>
<dbReference type="SUPFAM" id="SSF47459">
    <property type="entry name" value="HLH, helix-loop-helix DNA-binding domain"/>
    <property type="match status" value="1"/>
</dbReference>
<sequence length="298" mass="33688">MSKRSHVPNAIDNMNTSGIAPYWNGQDVNQAIKSHLKAPINSQINAQYGEVVQCYDGVNNNPSLKRDRSNSDWQISPLKKRQYVHQVSYSLPSSADHTDDDDDDEDEEGDITNVNGNMIKTGDTKRDDSRRRAAHTAAEQKRRNAIRKGYDALQSLVPNSHLLDPISSQKVSKAAILKRSTDYLMELKKETQEISAQLEASRTDTYCLRAVQKTYEDILEMNLNSSKNANATIDDEHKFRVFQNIADGLFVSFDQAMQTGQVTNFAQFTSTMLRWIEDSCRPGDISDTIRRILPNLKS</sequence>
<dbReference type="GO" id="GO:0000978">
    <property type="term" value="F:RNA polymerase II cis-regulatory region sequence-specific DNA binding"/>
    <property type="evidence" value="ECO:0007669"/>
    <property type="project" value="TreeGrafter"/>
</dbReference>
<evidence type="ECO:0000256" key="5">
    <source>
        <dbReference type="ARBA" id="ARBA00023242"/>
    </source>
</evidence>
<evidence type="ECO:0000313" key="9">
    <source>
        <dbReference type="Proteomes" id="UP000663852"/>
    </source>
</evidence>
<dbReference type="PANTHER" id="PTHR15741">
    <property type="entry name" value="BASIC HELIX-LOOP-HELIX ZIP TRANSCRIPTION FACTOR"/>
    <property type="match status" value="1"/>
</dbReference>
<comment type="caution">
    <text evidence="8">The sequence shown here is derived from an EMBL/GenBank/DDBJ whole genome shotgun (WGS) entry which is preliminary data.</text>
</comment>